<evidence type="ECO:0000313" key="4">
    <source>
        <dbReference type="Proteomes" id="UP000265566"/>
    </source>
</evidence>
<evidence type="ECO:0000259" key="2">
    <source>
        <dbReference type="Pfam" id="PF02721"/>
    </source>
</evidence>
<feature type="domain" description="Replication protein A 70 kDa DNA-binding subunit B/D first OB fold" evidence="2">
    <location>
        <begin position="53"/>
        <end position="161"/>
    </location>
</feature>
<dbReference type="InterPro" id="IPR012340">
    <property type="entry name" value="NA-bd_OB-fold"/>
</dbReference>
<dbReference type="SUPFAM" id="SSF50249">
    <property type="entry name" value="Nucleic acid-binding proteins"/>
    <property type="match status" value="1"/>
</dbReference>
<protein>
    <submittedName>
        <fullName evidence="3">Putative nucleic acid-binding protein</fullName>
    </submittedName>
</protein>
<name>A0A396JW24_MEDTR</name>
<accession>A0A396JW24</accession>
<comment type="caution">
    <text evidence="3">The sequence shown here is derived from an EMBL/GenBank/DDBJ whole genome shotgun (WGS) entry which is preliminary data.</text>
</comment>
<dbReference type="Pfam" id="PF02721">
    <property type="entry name" value="DUF223"/>
    <property type="match status" value="1"/>
</dbReference>
<dbReference type="AlphaFoldDB" id="A0A396JW24"/>
<sequence length="353" mass="40124">MDNKKPVEVGTCLNKDKKKVVEVGTTLNMEKNKGVEVGTSLNLDKKKVVCRPYDKIKDVNESKDLWTFSVRIADAWSVMGKSRQEHFDMVVVDKQVILLSNSSDSVQITVPTDELDEWKGKLVKNKTYEMMNFKVLKNDIVLKACTHPYRLAVTGATIIKEVDFPQIPIFPMRFKDFGEILAGKYRTDLLTGMKIENMYGILLIVHIITILCLPMLADVIGCFHSVTNTNQYKGRLKSVTFLLKDTSGHLVHVCMFDDFAKHFMDSFSKVNDDRVFVVVKRGRIKPAHEEQLDDVNPTQQSSQFSQGSQLTQQTDIMSKVNFLTLSEVNHVQHVRSFIPHCKVNPNILKAIIS</sequence>
<dbReference type="EMBL" id="PSQE01000001">
    <property type="protein sequence ID" value="RHN78907.1"/>
    <property type="molecule type" value="Genomic_DNA"/>
</dbReference>
<proteinExistence type="predicted"/>
<dbReference type="Proteomes" id="UP000265566">
    <property type="component" value="Chromosome 1"/>
</dbReference>
<reference evidence="4" key="1">
    <citation type="journal article" date="2018" name="Nat. Plants">
        <title>Whole-genome landscape of Medicago truncatula symbiotic genes.</title>
        <authorList>
            <person name="Pecrix Y."/>
            <person name="Staton S.E."/>
            <person name="Sallet E."/>
            <person name="Lelandais-Briere C."/>
            <person name="Moreau S."/>
            <person name="Carrere S."/>
            <person name="Blein T."/>
            <person name="Jardinaud M.F."/>
            <person name="Latrasse D."/>
            <person name="Zouine M."/>
            <person name="Zahm M."/>
            <person name="Kreplak J."/>
            <person name="Mayjonade B."/>
            <person name="Satge C."/>
            <person name="Perez M."/>
            <person name="Cauet S."/>
            <person name="Marande W."/>
            <person name="Chantry-Darmon C."/>
            <person name="Lopez-Roques C."/>
            <person name="Bouchez O."/>
            <person name="Berard A."/>
            <person name="Debelle F."/>
            <person name="Munos S."/>
            <person name="Bendahmane A."/>
            <person name="Berges H."/>
            <person name="Niebel A."/>
            <person name="Buitink J."/>
            <person name="Frugier F."/>
            <person name="Benhamed M."/>
            <person name="Crespi M."/>
            <person name="Gouzy J."/>
            <person name="Gamas P."/>
        </authorList>
    </citation>
    <scope>NUCLEOTIDE SEQUENCE [LARGE SCALE GENOMIC DNA]</scope>
    <source>
        <strain evidence="4">cv. Jemalong A17</strain>
    </source>
</reference>
<dbReference type="Gene3D" id="2.40.50.140">
    <property type="entry name" value="Nucleic acid-binding proteins"/>
    <property type="match status" value="2"/>
</dbReference>
<evidence type="ECO:0000256" key="1">
    <source>
        <dbReference type="SAM" id="Phobius"/>
    </source>
</evidence>
<evidence type="ECO:0000313" key="3">
    <source>
        <dbReference type="EMBL" id="RHN78907.1"/>
    </source>
</evidence>
<dbReference type="InterPro" id="IPR003871">
    <property type="entry name" value="RFA1B/D_OB_1st"/>
</dbReference>
<keyword evidence="1" id="KW-0472">Membrane</keyword>
<dbReference type="CDD" id="cd04480">
    <property type="entry name" value="RPA1_DBD_A_like"/>
    <property type="match status" value="1"/>
</dbReference>
<keyword evidence="1" id="KW-0812">Transmembrane</keyword>
<dbReference type="Gramene" id="rna2575">
    <property type="protein sequence ID" value="RHN78907.1"/>
    <property type="gene ID" value="gene2575"/>
</dbReference>
<feature type="transmembrane region" description="Helical" evidence="1">
    <location>
        <begin position="199"/>
        <end position="217"/>
    </location>
</feature>
<keyword evidence="1" id="KW-1133">Transmembrane helix</keyword>
<organism evidence="3 4">
    <name type="scientific">Medicago truncatula</name>
    <name type="common">Barrel medic</name>
    <name type="synonym">Medicago tribuloides</name>
    <dbReference type="NCBI Taxonomy" id="3880"/>
    <lineage>
        <taxon>Eukaryota</taxon>
        <taxon>Viridiplantae</taxon>
        <taxon>Streptophyta</taxon>
        <taxon>Embryophyta</taxon>
        <taxon>Tracheophyta</taxon>
        <taxon>Spermatophyta</taxon>
        <taxon>Magnoliopsida</taxon>
        <taxon>eudicotyledons</taxon>
        <taxon>Gunneridae</taxon>
        <taxon>Pentapetalae</taxon>
        <taxon>rosids</taxon>
        <taxon>fabids</taxon>
        <taxon>Fabales</taxon>
        <taxon>Fabaceae</taxon>
        <taxon>Papilionoideae</taxon>
        <taxon>50 kb inversion clade</taxon>
        <taxon>NPAAA clade</taxon>
        <taxon>Hologalegina</taxon>
        <taxon>IRL clade</taxon>
        <taxon>Trifolieae</taxon>
        <taxon>Medicago</taxon>
    </lineage>
</organism>
<gene>
    <name evidence="3" type="ORF">MtrunA17_Chr1g0171051</name>
</gene>